<dbReference type="HOGENOM" id="CLU_108965_0_0_2"/>
<evidence type="ECO:0000313" key="2">
    <source>
        <dbReference type="Proteomes" id="UP000000758"/>
    </source>
</evidence>
<reference evidence="1 2" key="1">
    <citation type="journal article" date="2006" name="Proc. Natl. Acad. Sci. U.S.A.">
        <title>Genomic analysis of the uncultivated marine crenarchaeote Cenarchaeum symbiosum.</title>
        <authorList>
            <person name="Hallam S.J."/>
            <person name="Konstantinidis K.T."/>
            <person name="Putnam N."/>
            <person name="Schleper C."/>
            <person name="Watanabe Y."/>
            <person name="Sugahara J."/>
            <person name="Preston C."/>
            <person name="de la Torre J."/>
            <person name="Richardson P.M."/>
            <person name="DeLong E.F."/>
        </authorList>
    </citation>
    <scope>NUCLEOTIDE SEQUENCE [LARGE SCALE GENOMIC DNA]</scope>
    <source>
        <strain evidence="2">A</strain>
    </source>
</reference>
<accession>A0RW06</accession>
<sequence>MLENAEKNIISNNKVKKYCERTKYNYIKVKNKIKNDKMFAWFFVVDPIRQNMYEIAAANFITKIKDVKKFKKLSKHVFIENGKIIDQKEMKKKGMDPTCKSIDFYWEYHGKEFFAYHKYTKDSGGHQDNQYNDLQCFIDSANISKDSNTIFLAIADGSFYNTNNGMANQTKMEKLEDMANKKTVFALTINELKEFLKKY</sequence>
<evidence type="ECO:0000313" key="1">
    <source>
        <dbReference type="EMBL" id="ABK77523.1"/>
    </source>
</evidence>
<dbReference type="Pfam" id="PF06300">
    <property type="entry name" value="Tsp45I"/>
    <property type="match status" value="1"/>
</dbReference>
<proteinExistence type="predicted"/>
<gene>
    <name evidence="1" type="ordered locus">CENSYa_0891</name>
</gene>
<name>A0RW06_CENSY</name>
<keyword evidence="2" id="KW-1185">Reference proteome</keyword>
<dbReference type="STRING" id="414004.CENSYa_0891"/>
<dbReference type="KEGG" id="csy:CENSYa_0891"/>
<dbReference type="Proteomes" id="UP000000758">
    <property type="component" value="Chromosome"/>
</dbReference>
<dbReference type="InterPro" id="IPR010443">
    <property type="entry name" value="Restrct_endonuc_II_Tsp45I"/>
</dbReference>
<organism evidence="1 2">
    <name type="scientific">Cenarchaeum symbiosum (strain A)</name>
    <dbReference type="NCBI Taxonomy" id="414004"/>
    <lineage>
        <taxon>Archaea</taxon>
        <taxon>Nitrososphaerota</taxon>
        <taxon>Candidatus Cenarchaeales</taxon>
        <taxon>Candidatus Cenarchaeaceae</taxon>
        <taxon>Candidatus Cenarchaeum</taxon>
    </lineage>
</organism>
<dbReference type="EMBL" id="DP000238">
    <property type="protein sequence ID" value="ABK77523.1"/>
    <property type="molecule type" value="Genomic_DNA"/>
</dbReference>
<dbReference type="EnsemblBacteria" id="ABK77523">
    <property type="protein sequence ID" value="ABK77523"/>
    <property type="gene ID" value="CENSYa_0891"/>
</dbReference>
<dbReference type="AlphaFoldDB" id="A0RW06"/>
<protein>
    <submittedName>
        <fullName evidence="1">Uncharacterized protein</fullName>
    </submittedName>
</protein>